<name>A0A239B0P3_9FLAO</name>
<dbReference type="Proteomes" id="UP000198379">
    <property type="component" value="Unassembled WGS sequence"/>
</dbReference>
<evidence type="ECO:0000313" key="2">
    <source>
        <dbReference type="Proteomes" id="UP000198379"/>
    </source>
</evidence>
<proteinExistence type="predicted"/>
<keyword evidence="2" id="KW-1185">Reference proteome</keyword>
<dbReference type="AlphaFoldDB" id="A0A239B0P3"/>
<protein>
    <submittedName>
        <fullName evidence="1">Uncharacterized protein</fullName>
    </submittedName>
</protein>
<accession>A0A239B0P3</accession>
<reference evidence="1 2" key="1">
    <citation type="submission" date="2017-06" db="EMBL/GenBank/DDBJ databases">
        <authorList>
            <person name="Kim H.J."/>
            <person name="Triplett B.A."/>
        </authorList>
    </citation>
    <scope>NUCLEOTIDE SEQUENCE [LARGE SCALE GENOMIC DNA]</scope>
    <source>
        <strain evidence="1 2">DSM 25597</strain>
    </source>
</reference>
<dbReference type="EMBL" id="FZNY01000005">
    <property type="protein sequence ID" value="SNS01132.1"/>
    <property type="molecule type" value="Genomic_DNA"/>
</dbReference>
<gene>
    <name evidence="1" type="ORF">SAMN06265376_105247</name>
</gene>
<sequence length="153" mass="17971">MHVYKIIIYALFTCLVTLPIQSQEAEAKKLIIQLDSSVSKVIYQPDFIFCETLFDSKKKVQIQYNLYKESLKKFHVTDSCEFGELAEYNYEIRPNKKVKGGIAHTILSCIAYTNEDMKEITSEKYHYKSEDIQKFCLDLFDRIQVVKKTIFLD</sequence>
<organism evidence="1 2">
    <name type="scientific">Dokdonia pacifica</name>
    <dbReference type="NCBI Taxonomy" id="1627892"/>
    <lineage>
        <taxon>Bacteria</taxon>
        <taxon>Pseudomonadati</taxon>
        <taxon>Bacteroidota</taxon>
        <taxon>Flavobacteriia</taxon>
        <taxon>Flavobacteriales</taxon>
        <taxon>Flavobacteriaceae</taxon>
        <taxon>Dokdonia</taxon>
    </lineage>
</organism>
<evidence type="ECO:0000313" key="1">
    <source>
        <dbReference type="EMBL" id="SNS01132.1"/>
    </source>
</evidence>